<keyword evidence="9 18" id="KW-0808">Transferase</keyword>
<dbReference type="PIRSF" id="PIRSF000847">
    <property type="entry name" value="Phos_ph_gly_syn"/>
    <property type="match status" value="1"/>
</dbReference>
<dbReference type="PANTHER" id="PTHR14269">
    <property type="entry name" value="CDP-DIACYLGLYCEROL--GLYCEROL-3-PHOSPHATE 3-PHOSPHATIDYLTRANSFERASE-RELATED"/>
    <property type="match status" value="1"/>
</dbReference>
<dbReference type="PROSITE" id="PS00379">
    <property type="entry name" value="CDP_ALCOHOL_P_TRANSF"/>
    <property type="match status" value="1"/>
</dbReference>
<dbReference type="AlphaFoldDB" id="A0A5A8F7K3"/>
<comment type="function">
    <text evidence="1">This protein catalyzes the committed step to the synthesis of the acidic phospholipids.</text>
</comment>
<comment type="subcellular location">
    <subcellularLocation>
        <location evidence="2">Cell membrane</location>
        <topology evidence="2">Multi-pass membrane protein</topology>
    </subcellularLocation>
</comment>
<feature type="transmembrane region" description="Helical" evidence="19">
    <location>
        <begin position="12"/>
        <end position="30"/>
    </location>
</feature>
<dbReference type="InterPro" id="IPR000462">
    <property type="entry name" value="CDP-OH_P_trans"/>
</dbReference>
<keyword evidence="8" id="KW-0444">Lipid biosynthesis</keyword>
<evidence type="ECO:0000313" key="21">
    <source>
        <dbReference type="Proteomes" id="UP000322876"/>
    </source>
</evidence>
<keyword evidence="7" id="KW-1003">Cell membrane</keyword>
<evidence type="ECO:0000256" key="18">
    <source>
        <dbReference type="RuleBase" id="RU003750"/>
    </source>
</evidence>
<evidence type="ECO:0000256" key="17">
    <source>
        <dbReference type="NCBIfam" id="TIGR00560"/>
    </source>
</evidence>
<evidence type="ECO:0000256" key="1">
    <source>
        <dbReference type="ARBA" id="ARBA00003973"/>
    </source>
</evidence>
<dbReference type="Pfam" id="PF01066">
    <property type="entry name" value="CDP-OH_P_transf"/>
    <property type="match status" value="1"/>
</dbReference>
<evidence type="ECO:0000256" key="7">
    <source>
        <dbReference type="ARBA" id="ARBA00022475"/>
    </source>
</evidence>
<name>A0A5A8F7K3_9BACT</name>
<feature type="transmembrane region" description="Helical" evidence="19">
    <location>
        <begin position="157"/>
        <end position="175"/>
    </location>
</feature>
<dbReference type="NCBIfam" id="TIGR00560">
    <property type="entry name" value="pgsA"/>
    <property type="match status" value="1"/>
</dbReference>
<evidence type="ECO:0000256" key="16">
    <source>
        <dbReference type="ARBA" id="ARBA00048586"/>
    </source>
</evidence>
<comment type="similarity">
    <text evidence="4 18">Belongs to the CDP-alcohol phosphatidyltransferase class-I family.</text>
</comment>
<keyword evidence="21" id="KW-1185">Reference proteome</keyword>
<evidence type="ECO:0000256" key="10">
    <source>
        <dbReference type="ARBA" id="ARBA00022692"/>
    </source>
</evidence>
<evidence type="ECO:0000256" key="9">
    <source>
        <dbReference type="ARBA" id="ARBA00022679"/>
    </source>
</evidence>
<evidence type="ECO:0000256" key="6">
    <source>
        <dbReference type="ARBA" id="ARBA00014944"/>
    </source>
</evidence>
<dbReference type="GO" id="GO:0046474">
    <property type="term" value="P:glycerophospholipid biosynthetic process"/>
    <property type="evidence" value="ECO:0007669"/>
    <property type="project" value="TreeGrafter"/>
</dbReference>
<evidence type="ECO:0000256" key="3">
    <source>
        <dbReference type="ARBA" id="ARBA00005042"/>
    </source>
</evidence>
<dbReference type="InterPro" id="IPR050324">
    <property type="entry name" value="CDP-alcohol_PTase-I"/>
</dbReference>
<comment type="caution">
    <text evidence="20">The sequence shown here is derived from an EMBL/GenBank/DDBJ whole genome shotgun (WGS) entry which is preliminary data.</text>
</comment>
<evidence type="ECO:0000256" key="14">
    <source>
        <dbReference type="ARBA" id="ARBA00023209"/>
    </source>
</evidence>
<keyword evidence="14" id="KW-0594">Phospholipid biosynthesis</keyword>
<keyword evidence="13 19" id="KW-0472">Membrane</keyword>
<organism evidence="20 21">
    <name type="scientific">Deferribacter autotrophicus</name>
    <dbReference type="NCBI Taxonomy" id="500465"/>
    <lineage>
        <taxon>Bacteria</taxon>
        <taxon>Pseudomonadati</taxon>
        <taxon>Deferribacterota</taxon>
        <taxon>Deferribacteres</taxon>
        <taxon>Deferribacterales</taxon>
        <taxon>Deferribacteraceae</taxon>
        <taxon>Deferribacter</taxon>
    </lineage>
</organism>
<evidence type="ECO:0000256" key="11">
    <source>
        <dbReference type="ARBA" id="ARBA00022989"/>
    </source>
</evidence>
<proteinExistence type="inferred from homology"/>
<keyword evidence="15" id="KW-1208">Phospholipid metabolism</keyword>
<dbReference type="InterPro" id="IPR048254">
    <property type="entry name" value="CDP_ALCOHOL_P_TRANSF_CS"/>
</dbReference>
<protein>
    <recommendedName>
        <fullName evidence="6 17">CDP-diacylglycerol--glycerol-3-phosphate 3-phosphatidyltransferase</fullName>
        <ecNumber evidence="5 17">2.7.8.5</ecNumber>
    </recommendedName>
</protein>
<evidence type="ECO:0000256" key="4">
    <source>
        <dbReference type="ARBA" id="ARBA00010441"/>
    </source>
</evidence>
<dbReference type="Proteomes" id="UP000322876">
    <property type="component" value="Unassembled WGS sequence"/>
</dbReference>
<dbReference type="InterPro" id="IPR004570">
    <property type="entry name" value="Phosphatidylglycerol_P_synth"/>
</dbReference>
<dbReference type="InterPro" id="IPR043130">
    <property type="entry name" value="CDP-OH_PTrfase_TM_dom"/>
</dbReference>
<comment type="pathway">
    <text evidence="3">Phospholipid metabolism; phosphatidylglycerol biosynthesis; phosphatidylglycerol from CDP-diacylglycerol: step 1/2.</text>
</comment>
<evidence type="ECO:0000256" key="2">
    <source>
        <dbReference type="ARBA" id="ARBA00004651"/>
    </source>
</evidence>
<evidence type="ECO:0000256" key="15">
    <source>
        <dbReference type="ARBA" id="ARBA00023264"/>
    </source>
</evidence>
<evidence type="ECO:0000256" key="13">
    <source>
        <dbReference type="ARBA" id="ARBA00023136"/>
    </source>
</evidence>
<reference evidence="20 21" key="1">
    <citation type="submission" date="2019-06" db="EMBL/GenBank/DDBJ databases">
        <title>Genomic insights into carbon and energy metabolism of Deferribacter autotrophicus revealed new metabolic traits in the phylum Deferribacteres.</title>
        <authorList>
            <person name="Slobodkin A.I."/>
            <person name="Slobodkina G.B."/>
            <person name="Allioux M."/>
            <person name="Alain K."/>
            <person name="Jebbar M."/>
            <person name="Shadrin V."/>
            <person name="Kublanov I.V."/>
            <person name="Toshchakov S.V."/>
            <person name="Bonch-Osmolovskaya E.A."/>
        </authorList>
    </citation>
    <scope>NUCLEOTIDE SEQUENCE [LARGE SCALE GENOMIC DNA]</scope>
    <source>
        <strain evidence="20 21">SL50</strain>
    </source>
</reference>
<keyword evidence="10 19" id="KW-0812">Transmembrane</keyword>
<accession>A0A5A8F7K3</accession>
<dbReference type="OrthoDB" id="9796672at2"/>
<comment type="catalytic activity">
    <reaction evidence="16">
        <text>a CDP-1,2-diacyl-sn-glycerol + sn-glycerol 3-phosphate = a 1,2-diacyl-sn-glycero-3-phospho-(1'-sn-glycero-3'-phosphate) + CMP + H(+)</text>
        <dbReference type="Rhea" id="RHEA:12593"/>
        <dbReference type="ChEBI" id="CHEBI:15378"/>
        <dbReference type="ChEBI" id="CHEBI:57597"/>
        <dbReference type="ChEBI" id="CHEBI:58332"/>
        <dbReference type="ChEBI" id="CHEBI:60110"/>
        <dbReference type="ChEBI" id="CHEBI:60377"/>
        <dbReference type="EC" id="2.7.8.5"/>
    </reaction>
</comment>
<evidence type="ECO:0000256" key="5">
    <source>
        <dbReference type="ARBA" id="ARBA00013170"/>
    </source>
</evidence>
<evidence type="ECO:0000256" key="8">
    <source>
        <dbReference type="ARBA" id="ARBA00022516"/>
    </source>
</evidence>
<dbReference type="FunFam" id="1.20.120.1760:FF:000004">
    <property type="entry name" value="CDP-diacylglycerol--glycerol-3-phosphate 3-phosphatidyltransferase"/>
    <property type="match status" value="1"/>
</dbReference>
<dbReference type="Gene3D" id="1.20.120.1760">
    <property type="match status" value="1"/>
</dbReference>
<keyword evidence="12" id="KW-0443">Lipid metabolism</keyword>
<sequence>MKSGNFNIANQITFFRLLIIPVFLIFLFINKPYSNIVAAIIFIVASLSDFIDGYIARKYDLVTNLGKIADPVADKILVASAMVALVELQRIPSWVVIVILAREFAVGALRNFASTNGVIIPAGWSGKIKTTIQLISLTMIIFKEKFLGVNMYLIGKVLLYISVVVSILSLVDYFYRYFKKGNPQ</sequence>
<dbReference type="EMBL" id="VFJB01000001">
    <property type="protein sequence ID" value="KAA0259583.1"/>
    <property type="molecule type" value="Genomic_DNA"/>
</dbReference>
<feature type="transmembrane region" description="Helical" evidence="19">
    <location>
        <begin position="36"/>
        <end position="55"/>
    </location>
</feature>
<gene>
    <name evidence="20" type="primary">pgsA</name>
    <name evidence="20" type="ORF">FHQ18_00120</name>
</gene>
<dbReference type="EC" id="2.7.8.5" evidence="5 17"/>
<evidence type="ECO:0000313" key="20">
    <source>
        <dbReference type="EMBL" id="KAA0259583.1"/>
    </source>
</evidence>
<keyword evidence="11 19" id="KW-1133">Transmembrane helix</keyword>
<dbReference type="GO" id="GO:0005886">
    <property type="term" value="C:plasma membrane"/>
    <property type="evidence" value="ECO:0007669"/>
    <property type="project" value="UniProtKB-SubCell"/>
</dbReference>
<evidence type="ECO:0000256" key="12">
    <source>
        <dbReference type="ARBA" id="ARBA00023098"/>
    </source>
</evidence>
<dbReference type="PANTHER" id="PTHR14269:SF62">
    <property type="entry name" value="CDP-DIACYLGLYCEROL--GLYCEROL-3-PHOSPHATE 3-PHOSPHATIDYLTRANSFERASE 1, CHLOROPLASTIC"/>
    <property type="match status" value="1"/>
</dbReference>
<dbReference type="RefSeq" id="WP_149265401.1">
    <property type="nucleotide sequence ID" value="NZ_VFJB01000001.1"/>
</dbReference>
<evidence type="ECO:0000256" key="19">
    <source>
        <dbReference type="SAM" id="Phobius"/>
    </source>
</evidence>
<dbReference type="GO" id="GO:0008444">
    <property type="term" value="F:CDP-diacylglycerol-glycerol-3-phosphate 3-phosphatidyltransferase activity"/>
    <property type="evidence" value="ECO:0007669"/>
    <property type="project" value="UniProtKB-UniRule"/>
</dbReference>